<dbReference type="EMBL" id="UOEU01000340">
    <property type="protein sequence ID" value="VAW32273.1"/>
    <property type="molecule type" value="Genomic_DNA"/>
</dbReference>
<dbReference type="AlphaFoldDB" id="A0A3B0UVS3"/>
<gene>
    <name evidence="3" type="ORF">MNBD_CHLOROFLEXI01-4967</name>
</gene>
<evidence type="ECO:0000313" key="3">
    <source>
        <dbReference type="EMBL" id="VAW32273.1"/>
    </source>
</evidence>
<feature type="domain" description="CRISPR type III-associated protein" evidence="2">
    <location>
        <begin position="85"/>
        <end position="249"/>
    </location>
</feature>
<dbReference type="InterPro" id="IPR005537">
    <property type="entry name" value="RAMP_III_fam"/>
</dbReference>
<dbReference type="PANTHER" id="PTHR39965">
    <property type="entry name" value="CRISPR SYSTEM CMR SUBUNIT CMR6"/>
    <property type="match status" value="1"/>
</dbReference>
<name>A0A3B0UVS3_9ZZZZ</name>
<protein>
    <submittedName>
        <fullName evidence="3">CRISPR-associated RAMP Cmr6</fullName>
    </submittedName>
</protein>
<dbReference type="GO" id="GO:0051607">
    <property type="term" value="P:defense response to virus"/>
    <property type="evidence" value="ECO:0007669"/>
    <property type="project" value="UniProtKB-KW"/>
</dbReference>
<evidence type="ECO:0000259" key="2">
    <source>
        <dbReference type="Pfam" id="PF03787"/>
    </source>
</evidence>
<evidence type="ECO:0000256" key="1">
    <source>
        <dbReference type="ARBA" id="ARBA00023118"/>
    </source>
</evidence>
<dbReference type="NCBIfam" id="TIGR01898">
    <property type="entry name" value="cas_TM1791_cmr6"/>
    <property type="match status" value="1"/>
</dbReference>
<proteinExistence type="predicted"/>
<dbReference type="PANTHER" id="PTHR39965:SF1">
    <property type="entry name" value="CRISPR SYSTEM CMR SUBUNIT CMR6"/>
    <property type="match status" value="1"/>
</dbReference>
<reference evidence="3" key="1">
    <citation type="submission" date="2018-06" db="EMBL/GenBank/DDBJ databases">
        <authorList>
            <person name="Zhirakovskaya E."/>
        </authorList>
    </citation>
    <scope>NUCLEOTIDE SEQUENCE</scope>
</reference>
<organism evidence="3">
    <name type="scientific">hydrothermal vent metagenome</name>
    <dbReference type="NCBI Taxonomy" id="652676"/>
    <lineage>
        <taxon>unclassified sequences</taxon>
        <taxon>metagenomes</taxon>
        <taxon>ecological metagenomes</taxon>
    </lineage>
</organism>
<accession>A0A3B0UVS3</accession>
<sequence>MSSRRTILQRTAKTNSTHAGLWLDKYLYERPETWTTPRNDSNARSPDTLLVAQCSAIPEPVDYLRQFERWLETLYAMGIKPRLATVTGRLAIGLGNETVIETGATFHQTYGVPIIRGSALKGLASSYAHQQLQKTVWAKGTDAHNTLFGTTSSAGFVTFFDALPQPDTWKLRPDVITVHHPDYYRGNGSPPADWDNPTPISFLTVTGNFLIALHASDAPAWAEVGYGILGKALQEMGIGAKTSSGYGRMNLRANPMKRPFKLKKGAFIRAIVTKIVGGDVELQLRDKFAKYLPKDKEIYIYMPHNQVGNRTYQVDSAAACIIEEVDDEYEYVLTCRPATKEEKQQNA</sequence>
<keyword evidence="1" id="KW-0051">Antiviral defense</keyword>
<dbReference type="Pfam" id="PF03787">
    <property type="entry name" value="RAMPs"/>
    <property type="match status" value="1"/>
</dbReference>
<dbReference type="InterPro" id="IPR010172">
    <property type="entry name" value="CRISPR-assoc_prot_TM1791"/>
</dbReference>